<proteinExistence type="predicted"/>
<accession>A0A5K8A684</accession>
<organism evidence="2 3">
    <name type="scientific">Desulfosarcina ovata subsp. ovata</name>
    <dbReference type="NCBI Taxonomy" id="2752305"/>
    <lineage>
        <taxon>Bacteria</taxon>
        <taxon>Pseudomonadati</taxon>
        <taxon>Thermodesulfobacteriota</taxon>
        <taxon>Desulfobacteria</taxon>
        <taxon>Desulfobacterales</taxon>
        <taxon>Desulfosarcinaceae</taxon>
        <taxon>Desulfosarcina</taxon>
    </lineage>
</organism>
<dbReference type="AlphaFoldDB" id="A0A5K8A684"/>
<keyword evidence="3" id="KW-1185">Reference proteome</keyword>
<dbReference type="Proteomes" id="UP000422108">
    <property type="component" value="Chromosome"/>
</dbReference>
<feature type="domain" description="GTPase-associated system helical" evidence="1">
    <location>
        <begin position="8"/>
        <end position="383"/>
    </location>
</feature>
<evidence type="ECO:0000259" key="1">
    <source>
        <dbReference type="Pfam" id="PF19994"/>
    </source>
</evidence>
<protein>
    <recommendedName>
        <fullName evidence="1">GTPase-associated system helical domain-containing protein</fullName>
    </recommendedName>
</protein>
<dbReference type="RefSeq" id="WP_155309410.1">
    <property type="nucleotide sequence ID" value="NZ_AP021879.1"/>
</dbReference>
<evidence type="ECO:0000313" key="2">
    <source>
        <dbReference type="EMBL" id="BBO88035.1"/>
    </source>
</evidence>
<dbReference type="EMBL" id="AP021879">
    <property type="protein sequence ID" value="BBO88035.1"/>
    <property type="molecule type" value="Genomic_DNA"/>
</dbReference>
<sequence>MADMNPKFADWYSKVRPEPSNELLTTRWKCVATLQNELDSQLSARISAWVFGVSSDSDDVREILEQTFKTADASFPLSDNENLLTVLAASCLADILDKIHPAANVVALALLCARCRGARDIDGQGPLIVAPEVYLAQQSIKARENAHSGTDTLHRFRGTPAIEIPEAPDLAGGNDWNIVHQNLNSVNAYVQALSECVKQLSAGAKTFQQDTKKAAKRWKTATADSRVPVLQEETEVLWWLFAEHSDCVDKPFNEIAETARPVVFARDLAKRIKLLPPPPTSEAILKKALKAAGTNREADQYKLPDLLESLDHDWRRRHFAAHGAEIRLEYKLMPASAAAIEWNGELGQEDQWLAISKKIGLDPKTSLSLADWSAQFFYEELLAIALRPEEASE</sequence>
<reference evidence="2 3" key="1">
    <citation type="submission" date="2019-11" db="EMBL/GenBank/DDBJ databases">
        <title>Comparative genomics of hydrocarbon-degrading Desulfosarcina strains.</title>
        <authorList>
            <person name="Watanabe M."/>
            <person name="Kojima H."/>
            <person name="Fukui M."/>
        </authorList>
    </citation>
    <scope>NUCLEOTIDE SEQUENCE [LARGE SCALE GENOMIC DNA]</scope>
    <source>
        <strain evidence="3">oXyS1</strain>
    </source>
</reference>
<gene>
    <name evidence="2" type="ORF">DSCOOX_12150</name>
</gene>
<evidence type="ECO:0000313" key="3">
    <source>
        <dbReference type="Proteomes" id="UP000422108"/>
    </source>
</evidence>
<dbReference type="InterPro" id="IPR045523">
    <property type="entry name" value="GASH"/>
</dbReference>
<name>A0A5K8A684_9BACT</name>
<dbReference type="Pfam" id="PF19994">
    <property type="entry name" value="GASH"/>
    <property type="match status" value="1"/>
</dbReference>